<reference evidence="9" key="1">
    <citation type="submission" date="2021-08" db="EMBL/GenBank/DDBJ databases">
        <authorList>
            <person name="Misof B."/>
            <person name="Oliver O."/>
            <person name="Podsiadlowski L."/>
            <person name="Donath A."/>
            <person name="Peters R."/>
            <person name="Mayer C."/>
            <person name="Rust J."/>
            <person name="Gunkel S."/>
            <person name="Lesny P."/>
            <person name="Martin S."/>
            <person name="Oeyen J.P."/>
            <person name="Petersen M."/>
            <person name="Panagiotis P."/>
            <person name="Wilbrandt J."/>
            <person name="Tanja T."/>
        </authorList>
    </citation>
    <scope>NUCLEOTIDE SEQUENCE</scope>
    <source>
        <strain evidence="9">GBR_01_08_01A</strain>
        <tissue evidence="9">Thorax + abdomen</tissue>
    </source>
</reference>
<accession>A0AAD9VRK5</accession>
<evidence type="ECO:0000256" key="8">
    <source>
        <dbReference type="SAM" id="Phobius"/>
    </source>
</evidence>
<evidence type="ECO:0000256" key="3">
    <source>
        <dbReference type="ARBA" id="ARBA00022475"/>
    </source>
</evidence>
<name>A0AAD9VRK5_9HYME</name>
<evidence type="ECO:0000256" key="4">
    <source>
        <dbReference type="ARBA" id="ARBA00022692"/>
    </source>
</evidence>
<comment type="similarity">
    <text evidence="2">Belongs to the CD36 family.</text>
</comment>
<evidence type="ECO:0000256" key="5">
    <source>
        <dbReference type="ARBA" id="ARBA00022989"/>
    </source>
</evidence>
<gene>
    <name evidence="9" type="ORF">KPH14_009504</name>
</gene>
<dbReference type="EMBL" id="JAIFRP010000030">
    <property type="protein sequence ID" value="KAK2583550.1"/>
    <property type="molecule type" value="Genomic_DNA"/>
</dbReference>
<evidence type="ECO:0000313" key="9">
    <source>
        <dbReference type="EMBL" id="KAK2583550.1"/>
    </source>
</evidence>
<dbReference type="Pfam" id="PF01130">
    <property type="entry name" value="CD36"/>
    <property type="match status" value="1"/>
</dbReference>
<keyword evidence="10" id="KW-1185">Reference proteome</keyword>
<evidence type="ECO:0000256" key="6">
    <source>
        <dbReference type="ARBA" id="ARBA00023136"/>
    </source>
</evidence>
<keyword evidence="6 8" id="KW-0472">Membrane</keyword>
<evidence type="ECO:0008006" key="11">
    <source>
        <dbReference type="Google" id="ProtNLM"/>
    </source>
</evidence>
<evidence type="ECO:0000256" key="1">
    <source>
        <dbReference type="ARBA" id="ARBA00004236"/>
    </source>
</evidence>
<dbReference type="GO" id="GO:0005886">
    <property type="term" value="C:plasma membrane"/>
    <property type="evidence" value="ECO:0007669"/>
    <property type="project" value="UniProtKB-SubCell"/>
</dbReference>
<dbReference type="PRINTS" id="PR01609">
    <property type="entry name" value="CD36FAMILY"/>
</dbReference>
<dbReference type="GO" id="GO:0005044">
    <property type="term" value="F:scavenger receptor activity"/>
    <property type="evidence" value="ECO:0007669"/>
    <property type="project" value="TreeGrafter"/>
</dbReference>
<dbReference type="Proteomes" id="UP001258017">
    <property type="component" value="Unassembled WGS sequence"/>
</dbReference>
<dbReference type="AlphaFoldDB" id="A0AAD9VRK5"/>
<keyword evidence="7" id="KW-0325">Glycoprotein</keyword>
<reference evidence="9" key="2">
    <citation type="journal article" date="2023" name="Commun. Biol.">
        <title>Intrasexual cuticular hydrocarbon dimorphism in a wasp sheds light on hydrocarbon biosynthesis genes in Hymenoptera.</title>
        <authorList>
            <person name="Moris V.C."/>
            <person name="Podsiadlowski L."/>
            <person name="Martin S."/>
            <person name="Oeyen J.P."/>
            <person name="Donath A."/>
            <person name="Petersen M."/>
            <person name="Wilbrandt J."/>
            <person name="Misof B."/>
            <person name="Liedtke D."/>
            <person name="Thamm M."/>
            <person name="Scheiner R."/>
            <person name="Schmitt T."/>
            <person name="Niehuis O."/>
        </authorList>
    </citation>
    <scope>NUCLEOTIDE SEQUENCE</scope>
    <source>
        <strain evidence="9">GBR_01_08_01A</strain>
    </source>
</reference>
<feature type="transmembrane region" description="Helical" evidence="8">
    <location>
        <begin position="21"/>
        <end position="41"/>
    </location>
</feature>
<dbReference type="GO" id="GO:0005737">
    <property type="term" value="C:cytoplasm"/>
    <property type="evidence" value="ECO:0007669"/>
    <property type="project" value="TreeGrafter"/>
</dbReference>
<sequence>MKPKDEKQVIQKDQPKLPRNWYVWATAMAALSSSLFLVIFWCTNIFGDAILSNLIIRNGTTAFEFWQRSPVRLLYKIYIFNYTNVEDFESGKASKLKVQELGPYMYRETMKRVNIQMHDNHTVSYQEEKSFQWEGGSPDDEPVVVPNVPLLGAVSYTRDMNFATHFLLNIFLGTLQPKTFVNVNAGDFLWGYDDKLFKVMRTLISFKKSIPYENFGILASANGVSQDRITMCTGSDDLNNLGLITRINGKNTQNIWGDEKCDRIYGTDGSLFPPNWIHDRNTTLHVYAKELCRPMPFRFDGYNETHGIPTLRYKISTDVFNNSATDSCYCPKMAEDSSIRRCPPVGIYNSSACNFNTPTLVSFPHFYGADESVFESIDGLKSEKNLHGTYLDIHPRLGVPMGGSSKLQLNIEVRKAIRLPYTGRLKDGTILPLIWVDTTLDTLPQNIRSILYDAHFIAAIVELFFQWGSLLVLLSSIIALVFTVRKHRMHCETVDVS</sequence>
<evidence type="ECO:0000256" key="2">
    <source>
        <dbReference type="ARBA" id="ARBA00010532"/>
    </source>
</evidence>
<keyword evidence="5 8" id="KW-1133">Transmembrane helix</keyword>
<keyword evidence="3" id="KW-1003">Cell membrane</keyword>
<dbReference type="InterPro" id="IPR002159">
    <property type="entry name" value="CD36_fam"/>
</dbReference>
<dbReference type="PANTHER" id="PTHR11923">
    <property type="entry name" value="SCAVENGER RECEPTOR CLASS B TYPE-1 SR-B1"/>
    <property type="match status" value="1"/>
</dbReference>
<protein>
    <recommendedName>
        <fullName evidence="11">Scavenger receptor class B member 1</fullName>
    </recommendedName>
</protein>
<organism evidence="9 10">
    <name type="scientific">Odynerus spinipes</name>
    <dbReference type="NCBI Taxonomy" id="1348599"/>
    <lineage>
        <taxon>Eukaryota</taxon>
        <taxon>Metazoa</taxon>
        <taxon>Ecdysozoa</taxon>
        <taxon>Arthropoda</taxon>
        <taxon>Hexapoda</taxon>
        <taxon>Insecta</taxon>
        <taxon>Pterygota</taxon>
        <taxon>Neoptera</taxon>
        <taxon>Endopterygota</taxon>
        <taxon>Hymenoptera</taxon>
        <taxon>Apocrita</taxon>
        <taxon>Aculeata</taxon>
        <taxon>Vespoidea</taxon>
        <taxon>Vespidae</taxon>
        <taxon>Eumeninae</taxon>
        <taxon>Odynerus</taxon>
    </lineage>
</organism>
<evidence type="ECO:0000256" key="7">
    <source>
        <dbReference type="ARBA" id="ARBA00023180"/>
    </source>
</evidence>
<keyword evidence="4 8" id="KW-0812">Transmembrane</keyword>
<comment type="subcellular location">
    <subcellularLocation>
        <location evidence="1">Cell membrane</location>
    </subcellularLocation>
</comment>
<proteinExistence type="inferred from homology"/>
<comment type="caution">
    <text evidence="9">The sequence shown here is derived from an EMBL/GenBank/DDBJ whole genome shotgun (WGS) entry which is preliminary data.</text>
</comment>
<dbReference type="PANTHER" id="PTHR11923:SF50">
    <property type="entry name" value="GH19047P"/>
    <property type="match status" value="1"/>
</dbReference>
<evidence type="ECO:0000313" key="10">
    <source>
        <dbReference type="Proteomes" id="UP001258017"/>
    </source>
</evidence>
<feature type="transmembrane region" description="Helical" evidence="8">
    <location>
        <begin position="456"/>
        <end position="482"/>
    </location>
</feature>